<name>A0A0V1PXP3_9ASCO</name>
<gene>
    <name evidence="2" type="ORF">AC631_03359</name>
</gene>
<keyword evidence="1" id="KW-0812">Transmembrane</keyword>
<reference evidence="2 3" key="1">
    <citation type="submission" date="2015-11" db="EMBL/GenBank/DDBJ databases">
        <title>The genome of Debaryomyces fabryi.</title>
        <authorList>
            <person name="Tafer H."/>
            <person name="Lopandic K."/>
        </authorList>
    </citation>
    <scope>NUCLEOTIDE SEQUENCE [LARGE SCALE GENOMIC DNA]</scope>
    <source>
        <strain evidence="2 3">CBS 789</strain>
    </source>
</reference>
<organism evidence="2 3">
    <name type="scientific">Debaryomyces fabryi</name>
    <dbReference type="NCBI Taxonomy" id="58627"/>
    <lineage>
        <taxon>Eukaryota</taxon>
        <taxon>Fungi</taxon>
        <taxon>Dikarya</taxon>
        <taxon>Ascomycota</taxon>
        <taxon>Saccharomycotina</taxon>
        <taxon>Pichiomycetes</taxon>
        <taxon>Debaryomycetaceae</taxon>
        <taxon>Debaryomyces</taxon>
    </lineage>
</organism>
<dbReference type="EMBL" id="LMYN01000071">
    <property type="protein sequence ID" value="KSA00874.1"/>
    <property type="molecule type" value="Genomic_DNA"/>
</dbReference>
<proteinExistence type="predicted"/>
<evidence type="ECO:0000256" key="1">
    <source>
        <dbReference type="SAM" id="Phobius"/>
    </source>
</evidence>
<dbReference type="RefSeq" id="XP_015466976.1">
    <property type="nucleotide sequence ID" value="XM_015612188.1"/>
</dbReference>
<feature type="transmembrane region" description="Helical" evidence="1">
    <location>
        <begin position="30"/>
        <end position="50"/>
    </location>
</feature>
<dbReference type="PANTHER" id="PTHR37849:SF1">
    <property type="entry name" value="YALI0E11605P"/>
    <property type="match status" value="1"/>
</dbReference>
<dbReference type="PANTHER" id="PTHR37849">
    <property type="entry name" value="YALI0E11605P"/>
    <property type="match status" value="1"/>
</dbReference>
<sequence length="87" mass="9556">MLALTRQITKSSIRSYSTVSQPRKVGAFRGGFLGFLVGVTLTGAGSYYYLLEEYKQANNVVVADVVALQSSISNLEKHVKLLEESKK</sequence>
<dbReference type="GeneID" id="26840368"/>
<dbReference type="AlphaFoldDB" id="A0A0V1PXP3"/>
<evidence type="ECO:0000313" key="2">
    <source>
        <dbReference type="EMBL" id="KSA00874.1"/>
    </source>
</evidence>
<accession>A0A0V1PXP3</accession>
<comment type="caution">
    <text evidence="2">The sequence shown here is derived from an EMBL/GenBank/DDBJ whole genome shotgun (WGS) entry which is preliminary data.</text>
</comment>
<dbReference type="Proteomes" id="UP000054251">
    <property type="component" value="Unassembled WGS sequence"/>
</dbReference>
<keyword evidence="1" id="KW-1133">Transmembrane helix</keyword>
<keyword evidence="1" id="KW-0472">Membrane</keyword>
<evidence type="ECO:0000313" key="3">
    <source>
        <dbReference type="Proteomes" id="UP000054251"/>
    </source>
</evidence>
<protein>
    <submittedName>
        <fullName evidence="2">Uncharacterized protein</fullName>
    </submittedName>
</protein>
<keyword evidence="3" id="KW-1185">Reference proteome</keyword>